<protein>
    <submittedName>
        <fullName evidence="2">Beta-ketoacyl synthase chain length factor</fullName>
    </submittedName>
</protein>
<accession>A0A4V1G7U9</accession>
<sequence length="239" mass="25433">MKLAFTVVDWQASAPGLAEPQAWLAWAAGDGAIDATAMLAKSRYLPMMTARRLASGSRQAVECGLALMARQSVDAVVFASRHGELERNYRILSALAQQQPLSPTDFAMSVHNAAVGSLTIAAKAPLVSSSVCAGADTFQQALLEVATLHHAGYRQVLLVDFDGAIPEFYQSSVSEPYFPWAVGLVLASGGGLSCQSEPRGQIPPGSLPQGLAFLRAWLGGERAFCLAGERLAWRWNVTS</sequence>
<evidence type="ECO:0000313" key="2">
    <source>
        <dbReference type="EMBL" id="QCT20907.1"/>
    </source>
</evidence>
<dbReference type="Pfam" id="PF13723">
    <property type="entry name" value="Ketoacyl-synt_2"/>
    <property type="match status" value="1"/>
</dbReference>
<dbReference type="KEGG" id="izh:FEM41_15275"/>
<dbReference type="AlphaFoldDB" id="A0A4V1G7U9"/>
<dbReference type="EMBL" id="CP040428">
    <property type="protein sequence ID" value="QCT20907.1"/>
    <property type="molecule type" value="Genomic_DNA"/>
</dbReference>
<evidence type="ECO:0000313" key="3">
    <source>
        <dbReference type="Proteomes" id="UP000302163"/>
    </source>
</evidence>
<dbReference type="Proteomes" id="UP000302163">
    <property type="component" value="Chromosome"/>
</dbReference>
<proteinExistence type="predicted"/>
<name>A0A4V1G7U9_9ENTR</name>
<evidence type="ECO:0000259" key="1">
    <source>
        <dbReference type="Pfam" id="PF13723"/>
    </source>
</evidence>
<organism evidence="2 3">
    <name type="scientific">Jejubacter calystegiae</name>
    <dbReference type="NCBI Taxonomy" id="2579935"/>
    <lineage>
        <taxon>Bacteria</taxon>
        <taxon>Pseudomonadati</taxon>
        <taxon>Pseudomonadota</taxon>
        <taxon>Gammaproteobacteria</taxon>
        <taxon>Enterobacterales</taxon>
        <taxon>Enterobacteriaceae</taxon>
        <taxon>Jejubacter</taxon>
    </lineage>
</organism>
<dbReference type="OrthoDB" id="9798676at2"/>
<feature type="domain" description="Beta-ketoacyl synthase-like N-terminal" evidence="1">
    <location>
        <begin position="23"/>
        <end position="236"/>
    </location>
</feature>
<gene>
    <name evidence="2" type="ORF">FEM41_15275</name>
</gene>
<reference evidence="2 3" key="1">
    <citation type="submission" date="2019-05" db="EMBL/GenBank/DDBJ databases">
        <title>Complete genome sequence of Izhakiella calystegiae KSNA2, an endophyte isolated from beach morning glory (Calystegia soldanella).</title>
        <authorList>
            <person name="Jiang L."/>
            <person name="Jeong J.C."/>
            <person name="Kim C.Y."/>
            <person name="Kim D.H."/>
            <person name="Kim S.W."/>
            <person name="Lee j."/>
        </authorList>
    </citation>
    <scope>NUCLEOTIDE SEQUENCE [LARGE SCALE GENOMIC DNA]</scope>
    <source>
        <strain evidence="2 3">KSNA2</strain>
    </source>
</reference>
<keyword evidence="3" id="KW-1185">Reference proteome</keyword>
<dbReference type="InterPro" id="IPR014030">
    <property type="entry name" value="Ketoacyl_synth_N"/>
</dbReference>
<dbReference type="RefSeq" id="WP_138096958.1">
    <property type="nucleotide sequence ID" value="NZ_CP040428.1"/>
</dbReference>